<comment type="caution">
    <text evidence="1">The sequence shown here is derived from an EMBL/GenBank/DDBJ whole genome shotgun (WGS) entry which is preliminary data.</text>
</comment>
<protein>
    <submittedName>
        <fullName evidence="1">Uncharacterized protein</fullName>
    </submittedName>
</protein>
<organism evidence="1 2">
    <name type="scientific">Leptospira vanthielii serovar Holland str. Waz Holland = ATCC 700522</name>
    <dbReference type="NCBI Taxonomy" id="1218591"/>
    <lineage>
        <taxon>Bacteria</taxon>
        <taxon>Pseudomonadati</taxon>
        <taxon>Spirochaetota</taxon>
        <taxon>Spirochaetia</taxon>
        <taxon>Leptospirales</taxon>
        <taxon>Leptospiraceae</taxon>
        <taxon>Leptospira</taxon>
    </lineage>
</organism>
<reference evidence="1 2" key="1">
    <citation type="submission" date="2013-03" db="EMBL/GenBank/DDBJ databases">
        <authorList>
            <person name="Harkins D.M."/>
            <person name="Durkin A.S."/>
            <person name="Brinkac L.M."/>
            <person name="Haft D.H."/>
            <person name="Selengut J.D."/>
            <person name="Sanka R."/>
            <person name="DePew J."/>
            <person name="Purushe J."/>
            <person name="Galloway R.L."/>
            <person name="Vinetz J.M."/>
            <person name="Sutton G.G."/>
            <person name="Nierman W.C."/>
            <person name="Fouts D.E."/>
        </authorList>
    </citation>
    <scope>NUCLEOTIDE SEQUENCE [LARGE SCALE GENOMIC DNA]</scope>
    <source>
        <strain evidence="1 2">Waz Holland</strain>
    </source>
</reference>
<name>N1W5H7_9LEPT</name>
<dbReference type="RefSeq" id="WP_002987113.1">
    <property type="nucleotide sequence ID" value="NZ_AOGY02000065.1"/>
</dbReference>
<dbReference type="Proteomes" id="UP000012227">
    <property type="component" value="Unassembled WGS sequence"/>
</dbReference>
<dbReference type="EMBL" id="AOGY02000065">
    <property type="protein sequence ID" value="EMY68725.1"/>
    <property type="molecule type" value="Genomic_DNA"/>
</dbReference>
<evidence type="ECO:0000313" key="1">
    <source>
        <dbReference type="EMBL" id="EMY68725.1"/>
    </source>
</evidence>
<evidence type="ECO:0000313" key="2">
    <source>
        <dbReference type="Proteomes" id="UP000012227"/>
    </source>
</evidence>
<dbReference type="STRING" id="1218591.LEP1GSC199_1653"/>
<accession>N1W5H7</accession>
<proteinExistence type="predicted"/>
<dbReference type="AlphaFoldDB" id="N1W5H7"/>
<sequence length="131" mass="14566">MQRDTKLKKVNGGYVVQGGPLMPIFGGEGISIGQFAVTKGTDEATLRHETAHLQQYREWGAYKYMSNLGTSPFGRGEAVGENEADRRAGTFAYDVNSRKRFRSILFSVSNVNQTSSYLNSMAIVIYLDYLP</sequence>
<gene>
    <name evidence="1" type="ORF">LEP1GSC199_1653</name>
</gene>